<dbReference type="RefSeq" id="WP_359268400.1">
    <property type="nucleotide sequence ID" value="NZ_JBEZNA010000004.1"/>
</dbReference>
<accession>A0ABV3EJB4</accession>
<evidence type="ECO:0000313" key="2">
    <source>
        <dbReference type="Proteomes" id="UP001551584"/>
    </source>
</evidence>
<keyword evidence="2" id="KW-1185">Reference proteome</keyword>
<protein>
    <submittedName>
        <fullName evidence="1">Uncharacterized protein</fullName>
    </submittedName>
</protein>
<sequence length="104" mass="11475">MYYPDETTADALQAWHEERMDADLEQAAMEREGRHLDALRRMGICTHGSAVGWIAKPVYPEQKNLQPGQVACTSGCGTVFDSDDAWYAALADPTAHPKLLRPSA</sequence>
<dbReference type="Proteomes" id="UP001551584">
    <property type="component" value="Unassembled WGS sequence"/>
</dbReference>
<name>A0ABV3EJB4_9ACTN</name>
<proteinExistence type="predicted"/>
<evidence type="ECO:0000313" key="1">
    <source>
        <dbReference type="EMBL" id="MEU9576285.1"/>
    </source>
</evidence>
<gene>
    <name evidence="1" type="ORF">AB0D95_03175</name>
</gene>
<dbReference type="EMBL" id="JBEZNA010000004">
    <property type="protein sequence ID" value="MEU9576285.1"/>
    <property type="molecule type" value="Genomic_DNA"/>
</dbReference>
<comment type="caution">
    <text evidence="1">The sequence shown here is derived from an EMBL/GenBank/DDBJ whole genome shotgun (WGS) entry which is preliminary data.</text>
</comment>
<organism evidence="1 2">
    <name type="scientific">Streptomyces chilikensis</name>
    <dbReference type="NCBI Taxonomy" id="1194079"/>
    <lineage>
        <taxon>Bacteria</taxon>
        <taxon>Bacillati</taxon>
        <taxon>Actinomycetota</taxon>
        <taxon>Actinomycetes</taxon>
        <taxon>Kitasatosporales</taxon>
        <taxon>Streptomycetaceae</taxon>
        <taxon>Streptomyces</taxon>
    </lineage>
</organism>
<reference evidence="1 2" key="1">
    <citation type="submission" date="2024-06" db="EMBL/GenBank/DDBJ databases">
        <title>The Natural Products Discovery Center: Release of the First 8490 Sequenced Strains for Exploring Actinobacteria Biosynthetic Diversity.</title>
        <authorList>
            <person name="Kalkreuter E."/>
            <person name="Kautsar S.A."/>
            <person name="Yang D."/>
            <person name="Bader C.D."/>
            <person name="Teijaro C.N."/>
            <person name="Fluegel L."/>
            <person name="Davis C.M."/>
            <person name="Simpson J.R."/>
            <person name="Lauterbach L."/>
            <person name="Steele A.D."/>
            <person name="Gui C."/>
            <person name="Meng S."/>
            <person name="Li G."/>
            <person name="Viehrig K."/>
            <person name="Ye F."/>
            <person name="Su P."/>
            <person name="Kiefer A.F."/>
            <person name="Nichols A."/>
            <person name="Cepeda A.J."/>
            <person name="Yan W."/>
            <person name="Fan B."/>
            <person name="Jiang Y."/>
            <person name="Adhikari A."/>
            <person name="Zheng C.-J."/>
            <person name="Schuster L."/>
            <person name="Cowan T.M."/>
            <person name="Smanski M.J."/>
            <person name="Chevrette M.G."/>
            <person name="De Carvalho L.P.S."/>
            <person name="Shen B."/>
        </authorList>
    </citation>
    <scope>NUCLEOTIDE SEQUENCE [LARGE SCALE GENOMIC DNA]</scope>
    <source>
        <strain evidence="1 2">NPDC048117</strain>
    </source>
</reference>